<reference evidence="1" key="1">
    <citation type="journal article" date="2020" name="G3 (Bethesda)">
        <title>High-Quality Assemblies for Three Invasive Social Wasps from the &lt;i&gt;Vespula&lt;/i&gt; Genus.</title>
        <authorList>
            <person name="Harrop T.W.R."/>
            <person name="Guhlin J."/>
            <person name="McLaughlin G.M."/>
            <person name="Permina E."/>
            <person name="Stockwell P."/>
            <person name="Gilligan J."/>
            <person name="Le Lec M.F."/>
            <person name="Gruber M.A.M."/>
            <person name="Quinn O."/>
            <person name="Lovegrove M."/>
            <person name="Duncan E.J."/>
            <person name="Remnant E.J."/>
            <person name="Van Eeckhoven J."/>
            <person name="Graham B."/>
            <person name="Knapp R.A."/>
            <person name="Langford K.W."/>
            <person name="Kronenberg Z."/>
            <person name="Press M.O."/>
            <person name="Eacker S.M."/>
            <person name="Wilson-Rankin E.E."/>
            <person name="Purcell J."/>
            <person name="Lester P.J."/>
            <person name="Dearden P.K."/>
        </authorList>
    </citation>
    <scope>NUCLEOTIDE SEQUENCE</scope>
    <source>
        <strain evidence="1">Volc-1</strain>
    </source>
</reference>
<dbReference type="EMBL" id="JACSDY010000013">
    <property type="protein sequence ID" value="KAF7410948.1"/>
    <property type="molecule type" value="Genomic_DNA"/>
</dbReference>
<sequence length="92" mass="10455">MEGENIGVCVYIVVAEEPVVPCEIFAGTLQQGKTRVLAEQSTETWLMSRIVQPFRDIEVALSSGSEHWWVTALRLLLRVFNERYVGYNVVII</sequence>
<proteinExistence type="predicted"/>
<organism evidence="1 2">
    <name type="scientific">Vespula pensylvanica</name>
    <name type="common">Western yellow jacket</name>
    <name type="synonym">Wasp</name>
    <dbReference type="NCBI Taxonomy" id="30213"/>
    <lineage>
        <taxon>Eukaryota</taxon>
        <taxon>Metazoa</taxon>
        <taxon>Ecdysozoa</taxon>
        <taxon>Arthropoda</taxon>
        <taxon>Hexapoda</taxon>
        <taxon>Insecta</taxon>
        <taxon>Pterygota</taxon>
        <taxon>Neoptera</taxon>
        <taxon>Endopterygota</taxon>
        <taxon>Hymenoptera</taxon>
        <taxon>Apocrita</taxon>
        <taxon>Aculeata</taxon>
        <taxon>Vespoidea</taxon>
        <taxon>Vespidae</taxon>
        <taxon>Vespinae</taxon>
        <taxon>Vespula</taxon>
    </lineage>
</organism>
<protein>
    <submittedName>
        <fullName evidence="1">Uncharacterized protein</fullName>
    </submittedName>
</protein>
<accession>A0A834KQH7</accession>
<name>A0A834KQH7_VESPE</name>
<dbReference type="Proteomes" id="UP000600918">
    <property type="component" value="Unassembled WGS sequence"/>
</dbReference>
<comment type="caution">
    <text evidence="1">The sequence shown here is derived from an EMBL/GenBank/DDBJ whole genome shotgun (WGS) entry which is preliminary data.</text>
</comment>
<dbReference type="AlphaFoldDB" id="A0A834KQH7"/>
<evidence type="ECO:0000313" key="2">
    <source>
        <dbReference type="Proteomes" id="UP000600918"/>
    </source>
</evidence>
<evidence type="ECO:0000313" key="1">
    <source>
        <dbReference type="EMBL" id="KAF7410948.1"/>
    </source>
</evidence>
<gene>
    <name evidence="1" type="ORF">H0235_013555</name>
</gene>
<keyword evidence="2" id="KW-1185">Reference proteome</keyword>